<feature type="transmembrane region" description="Helical" evidence="1">
    <location>
        <begin position="23"/>
        <end position="45"/>
    </location>
</feature>
<keyword evidence="3" id="KW-1185">Reference proteome</keyword>
<feature type="transmembrane region" description="Helical" evidence="1">
    <location>
        <begin position="51"/>
        <end position="71"/>
    </location>
</feature>
<proteinExistence type="predicted"/>
<comment type="caution">
    <text evidence="2">The sequence shown here is derived from an EMBL/GenBank/DDBJ whole genome shotgun (WGS) entry which is preliminary data.</text>
</comment>
<protein>
    <submittedName>
        <fullName evidence="2">Uncharacterized protein</fullName>
    </submittedName>
</protein>
<keyword evidence="1" id="KW-0812">Transmembrane</keyword>
<evidence type="ECO:0000313" key="3">
    <source>
        <dbReference type="Proteomes" id="UP000430120"/>
    </source>
</evidence>
<sequence length="200" mass="21576">MPHPTDTAMPPPPSPEAARAGRAVGAMFFSVFGGLWIALGLSGLVDHPPAWVWLLPALPALALLRQALAVYRRHRQARAAHEALPEAKRRASLFHWINGGQWVAVFVLGNALRWAGWAGWFLPMVIAVVGLHFLPLARLFRYRPHLLTGLALIALAILAPLATGRPDNAWGPLGTGLILWASAAWALSPWAADRSPAGAR</sequence>
<keyword evidence="1" id="KW-0472">Membrane</keyword>
<dbReference type="RefSeq" id="WP_231067669.1">
    <property type="nucleotide sequence ID" value="NZ_CP088081.1"/>
</dbReference>
<dbReference type="Proteomes" id="UP000430120">
    <property type="component" value="Unassembled WGS sequence"/>
</dbReference>
<organism evidence="2 3">
    <name type="scientific">Ideonella dechloratans</name>
    <dbReference type="NCBI Taxonomy" id="36863"/>
    <lineage>
        <taxon>Bacteria</taxon>
        <taxon>Pseudomonadati</taxon>
        <taxon>Pseudomonadota</taxon>
        <taxon>Betaproteobacteria</taxon>
        <taxon>Burkholderiales</taxon>
        <taxon>Sphaerotilaceae</taxon>
        <taxon>Ideonella</taxon>
    </lineage>
</organism>
<feature type="transmembrane region" description="Helical" evidence="1">
    <location>
        <begin position="146"/>
        <end position="163"/>
    </location>
</feature>
<dbReference type="EMBL" id="VZPB01000094">
    <property type="protein sequence ID" value="KAB0572862.1"/>
    <property type="molecule type" value="Genomic_DNA"/>
</dbReference>
<feature type="transmembrane region" description="Helical" evidence="1">
    <location>
        <begin position="117"/>
        <end position="134"/>
    </location>
</feature>
<reference evidence="2 3" key="1">
    <citation type="submission" date="2019-09" db="EMBL/GenBank/DDBJ databases">
        <title>Draft genome sequences of 48 bacterial type strains from the CCUG.</title>
        <authorList>
            <person name="Tunovic T."/>
            <person name="Pineiro-Iglesias B."/>
            <person name="Unosson C."/>
            <person name="Inganas E."/>
            <person name="Ohlen M."/>
            <person name="Cardew S."/>
            <person name="Jensie-Markopoulos S."/>
            <person name="Salva-Serra F."/>
            <person name="Jaen-Luchoro D."/>
            <person name="Karlsson R."/>
            <person name="Svensson-Stadler L."/>
            <person name="Chun J."/>
            <person name="Moore E."/>
        </authorList>
    </citation>
    <scope>NUCLEOTIDE SEQUENCE [LARGE SCALE GENOMIC DNA]</scope>
    <source>
        <strain evidence="2 3">CCUG 30977</strain>
    </source>
</reference>
<keyword evidence="1" id="KW-1133">Transmembrane helix</keyword>
<evidence type="ECO:0000313" key="2">
    <source>
        <dbReference type="EMBL" id="KAB0572862.1"/>
    </source>
</evidence>
<feature type="transmembrane region" description="Helical" evidence="1">
    <location>
        <begin position="92"/>
        <end position="111"/>
    </location>
</feature>
<feature type="transmembrane region" description="Helical" evidence="1">
    <location>
        <begin position="169"/>
        <end position="192"/>
    </location>
</feature>
<name>A0A643F4Z3_IDEDE</name>
<dbReference type="AlphaFoldDB" id="A0A643F4Z3"/>
<evidence type="ECO:0000256" key="1">
    <source>
        <dbReference type="SAM" id="Phobius"/>
    </source>
</evidence>
<gene>
    <name evidence="2" type="ORF">F7Q92_20805</name>
</gene>
<accession>A0A643F4Z3</accession>